<dbReference type="PANTHER" id="PTHR23359">
    <property type="entry name" value="NUCLEOTIDE KINASE"/>
    <property type="match status" value="1"/>
</dbReference>
<comment type="similarity">
    <text evidence="4">Belongs to the adenylate kinase family.</text>
</comment>
<dbReference type="GO" id="GO:0019205">
    <property type="term" value="F:nucleobase-containing compound kinase activity"/>
    <property type="evidence" value="ECO:0007669"/>
    <property type="project" value="InterPro"/>
</dbReference>
<dbReference type="PROSITE" id="PS00113">
    <property type="entry name" value="ADENYLATE_KINASE"/>
    <property type="match status" value="1"/>
</dbReference>
<dbReference type="InterPro" id="IPR027417">
    <property type="entry name" value="P-loop_NTPase"/>
</dbReference>
<dbReference type="SUPFAM" id="SSF50729">
    <property type="entry name" value="PH domain-like"/>
    <property type="match status" value="1"/>
</dbReference>
<feature type="region of interest" description="Disordered" evidence="5">
    <location>
        <begin position="213"/>
        <end position="259"/>
    </location>
</feature>
<feature type="compositionally biased region" description="Polar residues" evidence="5">
    <location>
        <begin position="352"/>
        <end position="372"/>
    </location>
</feature>
<evidence type="ECO:0000256" key="3">
    <source>
        <dbReference type="ARBA" id="ARBA00022777"/>
    </source>
</evidence>
<accession>A0A8K1CUG1</accession>
<dbReference type="AlphaFoldDB" id="A0A8K1CUG1"/>
<dbReference type="GO" id="GO:0005524">
    <property type="term" value="F:ATP binding"/>
    <property type="evidence" value="ECO:0007669"/>
    <property type="project" value="InterPro"/>
</dbReference>
<gene>
    <name evidence="6" type="ORF">Poli38472_001610</name>
</gene>
<name>A0A8K1CUG1_PYTOL</name>
<organism evidence="6 7">
    <name type="scientific">Pythium oligandrum</name>
    <name type="common">Mycoparasitic fungus</name>
    <dbReference type="NCBI Taxonomy" id="41045"/>
    <lineage>
        <taxon>Eukaryota</taxon>
        <taxon>Sar</taxon>
        <taxon>Stramenopiles</taxon>
        <taxon>Oomycota</taxon>
        <taxon>Peronosporomycetes</taxon>
        <taxon>Pythiales</taxon>
        <taxon>Pythiaceae</taxon>
        <taxon>Pythium</taxon>
    </lineage>
</organism>
<evidence type="ECO:0000256" key="1">
    <source>
        <dbReference type="ARBA" id="ARBA00022679"/>
    </source>
</evidence>
<evidence type="ECO:0000313" key="7">
    <source>
        <dbReference type="Proteomes" id="UP000794436"/>
    </source>
</evidence>
<dbReference type="EMBL" id="SPLM01000001">
    <property type="protein sequence ID" value="TMW69454.1"/>
    <property type="molecule type" value="Genomic_DNA"/>
</dbReference>
<dbReference type="InterPro" id="IPR000850">
    <property type="entry name" value="Adenylat/UMP-CMP_kin"/>
</dbReference>
<dbReference type="GO" id="GO:0006139">
    <property type="term" value="P:nucleobase-containing compound metabolic process"/>
    <property type="evidence" value="ECO:0007669"/>
    <property type="project" value="InterPro"/>
</dbReference>
<evidence type="ECO:0000256" key="5">
    <source>
        <dbReference type="SAM" id="MobiDB-lite"/>
    </source>
</evidence>
<keyword evidence="3 4" id="KW-0418">Kinase</keyword>
<dbReference type="CDD" id="cd01428">
    <property type="entry name" value="ADK"/>
    <property type="match status" value="1"/>
</dbReference>
<dbReference type="Gene3D" id="2.30.29.30">
    <property type="entry name" value="Pleckstrin-homology domain (PH domain)/Phosphotyrosine-binding domain (PTB)"/>
    <property type="match status" value="1"/>
</dbReference>
<dbReference type="Gene3D" id="3.40.50.300">
    <property type="entry name" value="P-loop containing nucleotide triphosphate hydrolases"/>
    <property type="match status" value="1"/>
</dbReference>
<dbReference type="Pfam" id="PF00406">
    <property type="entry name" value="ADK"/>
    <property type="match status" value="1"/>
</dbReference>
<evidence type="ECO:0008006" key="8">
    <source>
        <dbReference type="Google" id="ProtNLM"/>
    </source>
</evidence>
<feature type="region of interest" description="Disordered" evidence="5">
    <location>
        <begin position="341"/>
        <end position="376"/>
    </location>
</feature>
<feature type="compositionally biased region" description="Polar residues" evidence="5">
    <location>
        <begin position="213"/>
        <end position="235"/>
    </location>
</feature>
<dbReference type="SUPFAM" id="SSF52540">
    <property type="entry name" value="P-loop containing nucleoside triphosphate hydrolases"/>
    <property type="match status" value="1"/>
</dbReference>
<sequence length="529" mass="58869">MLQLFVNGPPGAGKTSLCKLLCTEFQLELVATGDLLRENILQRTELGRLAKECISNKTLVPDHVVIDMIAEKILACRLRQQGWVLDGFPRTVEQVAALRRKLIVPSVVIVMDLGEAECIKRLTGRRFDPITSQIYHMPLWMPRDATVLSRLTKRSDDTAEKLPPRMEAYRQYGENINTEYREIVHRINASARPESLLDSVVTLLHELRPNAQTQVTSVPSTGAAQTIRGNQQPASSKLAASKRAMPQRIEEEGEEEDEQLRSFAYDQDDDVVPPQVPTVRSPTAAGTVPTPPVQQPPRKVSLTSPPFVPQVKQDVAALPQRIDLQFQALHADLGRHMESTSAFAPPMGVTKAPSQPEASSPVHSNNDRQISSPPLAPVATSANQALPYSSVPIPLPPPPAAPSTEDAEFVRFRDLLLDGFEVLKHGRRGNPHKRVLFTDVELKRLFWIKPTKEPKAKKAKLDQSLLLADVVQVVRGMKTEVLKRSGDVTKYERYLSLVADDRTLDMELPSETMCAFLMKGFEQLIHNTT</sequence>
<dbReference type="HAMAP" id="MF_00235">
    <property type="entry name" value="Adenylate_kinase_Adk"/>
    <property type="match status" value="1"/>
</dbReference>
<protein>
    <recommendedName>
        <fullName evidence="8">Adenylate kinase</fullName>
    </recommendedName>
</protein>
<dbReference type="InterPro" id="IPR033690">
    <property type="entry name" value="Adenylat_kinase_CS"/>
</dbReference>
<dbReference type="InterPro" id="IPR011993">
    <property type="entry name" value="PH-like_dom_sf"/>
</dbReference>
<dbReference type="PRINTS" id="PR00094">
    <property type="entry name" value="ADENYLTKNASE"/>
</dbReference>
<dbReference type="Proteomes" id="UP000794436">
    <property type="component" value="Unassembled WGS sequence"/>
</dbReference>
<evidence type="ECO:0000256" key="2">
    <source>
        <dbReference type="ARBA" id="ARBA00022741"/>
    </source>
</evidence>
<keyword evidence="7" id="KW-1185">Reference proteome</keyword>
<evidence type="ECO:0000313" key="6">
    <source>
        <dbReference type="EMBL" id="TMW69454.1"/>
    </source>
</evidence>
<reference evidence="6" key="1">
    <citation type="submission" date="2019-03" db="EMBL/GenBank/DDBJ databases">
        <title>Long read genome sequence of the mycoparasitic Pythium oligandrum ATCC 38472 isolated from sugarbeet rhizosphere.</title>
        <authorList>
            <person name="Gaulin E."/>
        </authorList>
    </citation>
    <scope>NUCLEOTIDE SEQUENCE</scope>
    <source>
        <strain evidence="6">ATCC 38472_TT</strain>
    </source>
</reference>
<keyword evidence="1 4" id="KW-0808">Transferase</keyword>
<proteinExistence type="inferred from homology"/>
<keyword evidence="2" id="KW-0547">Nucleotide-binding</keyword>
<dbReference type="OrthoDB" id="439792at2759"/>
<evidence type="ECO:0000256" key="4">
    <source>
        <dbReference type="RuleBase" id="RU003330"/>
    </source>
</evidence>
<feature type="region of interest" description="Disordered" evidence="5">
    <location>
        <begin position="279"/>
        <end position="304"/>
    </location>
</feature>
<comment type="caution">
    <text evidence="6">The sequence shown here is derived from an EMBL/GenBank/DDBJ whole genome shotgun (WGS) entry which is preliminary data.</text>
</comment>